<evidence type="ECO:0000313" key="2">
    <source>
        <dbReference type="EMBL" id="AER67370.1"/>
    </source>
</evidence>
<name>G7V839_THELD</name>
<dbReference type="Gene3D" id="3.30.70.20">
    <property type="match status" value="1"/>
</dbReference>
<dbReference type="KEGG" id="tli:Tlie_1648"/>
<evidence type="ECO:0000313" key="3">
    <source>
        <dbReference type="Proteomes" id="UP000005868"/>
    </source>
</evidence>
<dbReference type="Proteomes" id="UP000005868">
    <property type="component" value="Chromosome"/>
</dbReference>
<feature type="domain" description="4Fe-4S ferredoxin-type" evidence="1">
    <location>
        <begin position="37"/>
        <end position="66"/>
    </location>
</feature>
<dbReference type="EMBL" id="CP003096">
    <property type="protein sequence ID" value="AER67370.1"/>
    <property type="molecule type" value="Genomic_DNA"/>
</dbReference>
<dbReference type="InterPro" id="IPR017896">
    <property type="entry name" value="4Fe4S_Fe-S-bd"/>
</dbReference>
<dbReference type="SUPFAM" id="SSF54862">
    <property type="entry name" value="4Fe-4S ferredoxins"/>
    <property type="match status" value="1"/>
</dbReference>
<feature type="domain" description="4Fe-4S ferredoxin-type" evidence="1">
    <location>
        <begin position="7"/>
        <end position="36"/>
    </location>
</feature>
<dbReference type="AlphaFoldDB" id="G7V839"/>
<dbReference type="InterPro" id="IPR052911">
    <property type="entry name" value="Corrinoid_activation_enz"/>
</dbReference>
<dbReference type="PROSITE" id="PS51379">
    <property type="entry name" value="4FE4S_FER_2"/>
    <property type="match status" value="2"/>
</dbReference>
<reference evidence="3" key="1">
    <citation type="submission" date="2011-10" db="EMBL/GenBank/DDBJ databases">
        <title>The complete genome of chromosome of Thermovirga lienii DSM 17291.</title>
        <authorList>
            <consortium name="US DOE Joint Genome Institute (JGI-PGF)"/>
            <person name="Lucas S."/>
            <person name="Copeland A."/>
            <person name="Lapidus A."/>
            <person name="Glavina del Rio T."/>
            <person name="Dalin E."/>
            <person name="Tice H."/>
            <person name="Bruce D."/>
            <person name="Goodwin L."/>
            <person name="Pitluck S."/>
            <person name="Peters L."/>
            <person name="Mikhailova N."/>
            <person name="Saunders E."/>
            <person name="Kyrpides N."/>
            <person name="Mavromatis K."/>
            <person name="Ivanova N."/>
            <person name="Last F.I."/>
            <person name="Brettin T."/>
            <person name="Detter J.C."/>
            <person name="Han C."/>
            <person name="Larimer F."/>
            <person name="Land M."/>
            <person name="Hauser L."/>
            <person name="Markowitz V."/>
            <person name="Cheng J.-F."/>
            <person name="Hugenholtz P."/>
            <person name="Woyke T."/>
            <person name="Wu D."/>
            <person name="Spring S."/>
            <person name="Schroeder M."/>
            <person name="Brambilla E.-M."/>
            <person name="Klenk H.-P."/>
            <person name="Eisen J.A."/>
        </authorList>
    </citation>
    <scope>NUCLEOTIDE SEQUENCE [LARGE SCALE GENOMIC DNA]</scope>
    <source>
        <strain evidence="3">ATCC BAA-1197 / DSM 17291 / Cas60314</strain>
    </source>
</reference>
<dbReference type="HOGENOM" id="CLU_074768_0_0_0"/>
<dbReference type="STRING" id="580340.Tlie_1648"/>
<keyword evidence="3" id="KW-1185">Reference proteome</keyword>
<accession>G7V839</accession>
<sequence length="249" mass="27135">MPKIMRKIIKIDEDKCDGCGLCAQACHEGAIQIIDGKAKLVSESYCDGLGDCIGECPRGAISFEEREAEPYDEEAVLKNKALKDFPPLPCGCPGTAVRDLKDSNNERPSHHTEQKTASRSELANWPIQLMLVPVNAPYLKGANLLIAADCAAAASYNFHDAFVKGNTLLLGCPKLDDAGYYAEKLAQIIEINSPPLIHVVIMEVPCCGGLKSLTERAIEAAKKTLTLRVTRLSVRGEVLEDEKTKYVFS</sequence>
<evidence type="ECO:0000259" key="1">
    <source>
        <dbReference type="PROSITE" id="PS51379"/>
    </source>
</evidence>
<reference evidence="2 3" key="2">
    <citation type="journal article" date="2012" name="Stand. Genomic Sci.">
        <title>Genome sequence of the moderately thermophilic, amino-acid-degrading and sulfur-reducing bacterium Thermovirga lienii type strain (Cas60314(T)).</title>
        <authorList>
            <person name="Goker M."/>
            <person name="Saunders E."/>
            <person name="Lapidus A."/>
            <person name="Nolan M."/>
            <person name="Lucas S."/>
            <person name="Hammon N."/>
            <person name="Deshpande S."/>
            <person name="Cheng J.F."/>
            <person name="Han C."/>
            <person name="Tapia R."/>
            <person name="Goodwin L.A."/>
            <person name="Pitluck S."/>
            <person name="Liolios K."/>
            <person name="Mavromatis K."/>
            <person name="Pagani I."/>
            <person name="Ivanova N."/>
            <person name="Mikhailova N."/>
            <person name="Pati A."/>
            <person name="Chen A."/>
            <person name="Palaniappan K."/>
            <person name="Land M."/>
            <person name="Chang Y.J."/>
            <person name="Jeffries C.D."/>
            <person name="Brambilla E.M."/>
            <person name="Rohde M."/>
            <person name="Spring S."/>
            <person name="Detter J.C."/>
            <person name="Woyke T."/>
            <person name="Bristow J."/>
            <person name="Eisen J.A."/>
            <person name="Markowitz V."/>
            <person name="Hugenholtz P."/>
            <person name="Kyrpides N.C."/>
            <person name="Klenk H.P."/>
        </authorList>
    </citation>
    <scope>NUCLEOTIDE SEQUENCE [LARGE SCALE GENOMIC DNA]</scope>
    <source>
        <strain evidence="3">ATCC BAA-1197 / DSM 17291 / Cas60314</strain>
    </source>
</reference>
<proteinExistence type="predicted"/>
<dbReference type="PANTHER" id="PTHR42895">
    <property type="entry name" value="IRON-SULFUR CLUSTER-BINDING PROTEIN-RELATED"/>
    <property type="match status" value="1"/>
</dbReference>
<dbReference type="eggNOG" id="COG1145">
    <property type="taxonomic scope" value="Bacteria"/>
</dbReference>
<dbReference type="Pfam" id="PF12837">
    <property type="entry name" value="Fer4_6"/>
    <property type="match status" value="1"/>
</dbReference>
<dbReference type="PANTHER" id="PTHR42895:SF1">
    <property type="entry name" value="IRON-SULFUR CLUSTER PROTEIN"/>
    <property type="match status" value="1"/>
</dbReference>
<protein>
    <submittedName>
        <fullName evidence="2">4Fe-4S ferredoxin iron-sulfur binding domain protein</fullName>
    </submittedName>
</protein>
<gene>
    <name evidence="2" type="ordered locus">Tlie_1648</name>
</gene>
<dbReference type="OrthoDB" id="9795268at2"/>
<organism evidence="2 3">
    <name type="scientific">Thermovirga lienii (strain ATCC BAA-1197 / DSM 17291 / Cas60314)</name>
    <dbReference type="NCBI Taxonomy" id="580340"/>
    <lineage>
        <taxon>Bacteria</taxon>
        <taxon>Thermotogati</taxon>
        <taxon>Synergistota</taxon>
        <taxon>Synergistia</taxon>
        <taxon>Synergistales</taxon>
        <taxon>Thermovirgaceae</taxon>
        <taxon>Thermovirga</taxon>
    </lineage>
</organism>